<feature type="compositionally biased region" description="Polar residues" evidence="1">
    <location>
        <begin position="23"/>
        <end position="32"/>
    </location>
</feature>
<keyword evidence="3" id="KW-1185">Reference proteome</keyword>
<name>A0A9N8EPA4_9STRA</name>
<accession>A0A9N8EPA4</accession>
<proteinExistence type="predicted"/>
<evidence type="ECO:0000256" key="1">
    <source>
        <dbReference type="SAM" id="MobiDB-lite"/>
    </source>
</evidence>
<evidence type="ECO:0000313" key="2">
    <source>
        <dbReference type="EMBL" id="CAB9523980.1"/>
    </source>
</evidence>
<feature type="compositionally biased region" description="Polar residues" evidence="1">
    <location>
        <begin position="1"/>
        <end position="11"/>
    </location>
</feature>
<organism evidence="2 3">
    <name type="scientific">Seminavis robusta</name>
    <dbReference type="NCBI Taxonomy" id="568900"/>
    <lineage>
        <taxon>Eukaryota</taxon>
        <taxon>Sar</taxon>
        <taxon>Stramenopiles</taxon>
        <taxon>Ochrophyta</taxon>
        <taxon>Bacillariophyta</taxon>
        <taxon>Bacillariophyceae</taxon>
        <taxon>Bacillariophycidae</taxon>
        <taxon>Naviculales</taxon>
        <taxon>Naviculaceae</taxon>
        <taxon>Seminavis</taxon>
    </lineage>
</organism>
<reference evidence="2" key="1">
    <citation type="submission" date="2020-06" db="EMBL/GenBank/DDBJ databases">
        <authorList>
            <consortium name="Plant Systems Biology data submission"/>
        </authorList>
    </citation>
    <scope>NUCLEOTIDE SEQUENCE</scope>
    <source>
        <strain evidence="2">D6</strain>
    </source>
</reference>
<protein>
    <submittedName>
        <fullName evidence="2">Uncharacterized protein</fullName>
    </submittedName>
</protein>
<dbReference type="Proteomes" id="UP001153069">
    <property type="component" value="Unassembled WGS sequence"/>
</dbReference>
<comment type="caution">
    <text evidence="2">The sequence shown here is derived from an EMBL/GenBank/DDBJ whole genome shotgun (WGS) entry which is preliminary data.</text>
</comment>
<sequence length="109" mass="11403">MVLANTGQSRGDTIMTPPEGSVASENSHQASMSMPCDTCPGVPEAEESNSQLPASHAEASTSTPRDLDGPHQPLSLTESLSEEFDIIEKATRLSASGGTCDAGESERRK</sequence>
<evidence type="ECO:0000313" key="3">
    <source>
        <dbReference type="Proteomes" id="UP001153069"/>
    </source>
</evidence>
<feature type="compositionally biased region" description="Polar residues" evidence="1">
    <location>
        <begin position="48"/>
        <end position="64"/>
    </location>
</feature>
<feature type="region of interest" description="Disordered" evidence="1">
    <location>
        <begin position="1"/>
        <end position="81"/>
    </location>
</feature>
<gene>
    <name evidence="2" type="ORF">SEMRO_1480_G276150.1</name>
</gene>
<dbReference type="EMBL" id="CAICTM010001478">
    <property type="protein sequence ID" value="CAB9523980.1"/>
    <property type="molecule type" value="Genomic_DNA"/>
</dbReference>
<dbReference type="AlphaFoldDB" id="A0A9N8EPA4"/>